<dbReference type="Gene3D" id="1.20.120.1810">
    <property type="match status" value="1"/>
</dbReference>
<reference evidence="2 3" key="1">
    <citation type="submission" date="2016-04" db="EMBL/GenBank/DDBJ databases">
        <title>Draft Genome Assembly of the Bloom-forming Cyanobacterium Nodularia spumigena Strain CENA596 in Shrimp Production Ponds.</title>
        <authorList>
            <person name="Popin R.V."/>
            <person name="Rigonato J."/>
            <person name="Abreu V.A."/>
            <person name="Andreote A.P."/>
            <person name="Silveira S.B."/>
            <person name="Odebrecht C."/>
            <person name="Fiore M.F."/>
        </authorList>
    </citation>
    <scope>NUCLEOTIDE SEQUENCE [LARGE SCALE GENOMIC DNA]</scope>
    <source>
        <strain evidence="2 3">CENA596</strain>
    </source>
</reference>
<protein>
    <recommendedName>
        <fullName evidence="1">RNA polymerase sigma-70 region 1.2 domain-containing protein</fullName>
    </recommendedName>
</protein>
<accession>A0A161UV82</accession>
<gene>
    <name evidence="2" type="ORF">A2T98_10305</name>
</gene>
<dbReference type="GO" id="GO:0006352">
    <property type="term" value="P:DNA-templated transcription initiation"/>
    <property type="evidence" value="ECO:0007669"/>
    <property type="project" value="InterPro"/>
</dbReference>
<dbReference type="GO" id="GO:0016987">
    <property type="term" value="F:sigma factor activity"/>
    <property type="evidence" value="ECO:0007669"/>
    <property type="project" value="InterPro"/>
</dbReference>
<evidence type="ECO:0000313" key="3">
    <source>
        <dbReference type="Proteomes" id="UP000076555"/>
    </source>
</evidence>
<dbReference type="GO" id="GO:0003677">
    <property type="term" value="F:DNA binding"/>
    <property type="evidence" value="ECO:0007669"/>
    <property type="project" value="InterPro"/>
</dbReference>
<evidence type="ECO:0000259" key="1">
    <source>
        <dbReference type="Pfam" id="PF00140"/>
    </source>
</evidence>
<proteinExistence type="predicted"/>
<feature type="domain" description="RNA polymerase sigma-70 region 1.2" evidence="1">
    <location>
        <begin position="7"/>
        <end position="36"/>
    </location>
</feature>
<dbReference type="EMBL" id="LWAJ01000125">
    <property type="protein sequence ID" value="KZL49903.1"/>
    <property type="molecule type" value="Genomic_DNA"/>
</dbReference>
<dbReference type="InterPro" id="IPR013325">
    <property type="entry name" value="RNA_pol_sigma_r2"/>
</dbReference>
<dbReference type="Proteomes" id="UP000076555">
    <property type="component" value="Unassembled WGS sequence"/>
</dbReference>
<name>A0A161UV82_NODSP</name>
<evidence type="ECO:0000313" key="2">
    <source>
        <dbReference type="EMBL" id="KZL49903.1"/>
    </source>
</evidence>
<dbReference type="Pfam" id="PF00140">
    <property type="entry name" value="Sigma70_r1_2"/>
    <property type="match status" value="1"/>
</dbReference>
<dbReference type="InterPro" id="IPR009042">
    <property type="entry name" value="RNA_pol_sigma70_r1_2"/>
</dbReference>
<dbReference type="SUPFAM" id="SSF88946">
    <property type="entry name" value="Sigma2 domain of RNA polymerase sigma factors"/>
    <property type="match status" value="1"/>
</dbReference>
<organism evidence="2 3">
    <name type="scientific">Nodularia spumigena CENA596</name>
    <dbReference type="NCBI Taxonomy" id="1819295"/>
    <lineage>
        <taxon>Bacteria</taxon>
        <taxon>Bacillati</taxon>
        <taxon>Cyanobacteriota</taxon>
        <taxon>Cyanophyceae</taxon>
        <taxon>Nostocales</taxon>
        <taxon>Nodulariaceae</taxon>
        <taxon>Nodularia</taxon>
    </lineage>
</organism>
<dbReference type="AlphaFoldDB" id="A0A161UV82"/>
<comment type="caution">
    <text evidence="2">The sequence shown here is derived from an EMBL/GenBank/DDBJ whole genome shotgun (WGS) entry which is preliminary data.</text>
</comment>
<sequence length="81" mass="9223">MSILSSDLVQTYLKQMGNFPLLTAEEEIIYGHQVQKIISIKEIKNTLQEKLNKKLSFAELSNYLDKGESEISTIFSARRAS</sequence>